<organism evidence="10 11">
    <name type="scientific">Luteimonas terrae</name>
    <dbReference type="NCBI Taxonomy" id="1530191"/>
    <lineage>
        <taxon>Bacteria</taxon>
        <taxon>Pseudomonadati</taxon>
        <taxon>Pseudomonadota</taxon>
        <taxon>Gammaproteobacteria</taxon>
        <taxon>Lysobacterales</taxon>
        <taxon>Lysobacteraceae</taxon>
        <taxon>Luteimonas</taxon>
    </lineage>
</organism>
<evidence type="ECO:0000256" key="2">
    <source>
        <dbReference type="ARBA" id="ARBA00005622"/>
    </source>
</evidence>
<dbReference type="PANTHER" id="PTHR40841:SF2">
    <property type="entry name" value="SIDEROPHORE-DEGRADING ESTERASE (EUROFUNG)"/>
    <property type="match status" value="1"/>
</dbReference>
<protein>
    <recommendedName>
        <fullName evidence="7">Acyl-CoA:diacylglycerol acyltransferase</fullName>
        <ecNumber evidence="4">2.3.1.122</ecNumber>
        <ecNumber evidence="5">2.3.1.20</ecNumber>
    </recommendedName>
</protein>
<reference evidence="10 11" key="1">
    <citation type="submission" date="2019-03" db="EMBL/GenBank/DDBJ databases">
        <title>Luteimonas zhaokaii sp.nov., isolated from the rectal contents of Plateau pika in Yushu, Qinghai Province, China.</title>
        <authorList>
            <person name="Zhang G."/>
        </authorList>
    </citation>
    <scope>NUCLEOTIDE SEQUENCE [LARGE SCALE GENOMIC DNA]</scope>
    <source>
        <strain evidence="10 11">THG-MD21</strain>
    </source>
</reference>
<evidence type="ECO:0000256" key="6">
    <source>
        <dbReference type="ARBA" id="ARBA00022801"/>
    </source>
</evidence>
<dbReference type="Gene3D" id="3.40.50.1820">
    <property type="entry name" value="alpha/beta hydrolase"/>
    <property type="match status" value="1"/>
</dbReference>
<comment type="catalytic activity">
    <reaction evidence="1">
        <text>2 alpha,alpha'-trehalose 6-mycolate = alpha,alpha'-trehalose 6,6'-bismycolate + alpha,alpha-trehalose</text>
        <dbReference type="Rhea" id="RHEA:23472"/>
        <dbReference type="ChEBI" id="CHEBI:16551"/>
        <dbReference type="ChEBI" id="CHEBI:18195"/>
        <dbReference type="ChEBI" id="CHEBI:18234"/>
        <dbReference type="EC" id="2.3.1.122"/>
    </reaction>
</comment>
<proteinExistence type="inferred from homology"/>
<dbReference type="GO" id="GO:0016788">
    <property type="term" value="F:hydrolase activity, acting on ester bonds"/>
    <property type="evidence" value="ECO:0007669"/>
    <property type="project" value="TreeGrafter"/>
</dbReference>
<dbReference type="EC" id="2.3.1.122" evidence="4"/>
<comment type="similarity">
    <text evidence="2">Belongs to the esterase D family.</text>
</comment>
<dbReference type="EC" id="2.3.1.20" evidence="5"/>
<evidence type="ECO:0000313" key="10">
    <source>
        <dbReference type="EMBL" id="TDK33615.1"/>
    </source>
</evidence>
<dbReference type="SUPFAM" id="SSF53474">
    <property type="entry name" value="alpha/beta-Hydrolases"/>
    <property type="match status" value="1"/>
</dbReference>
<dbReference type="InterPro" id="IPR000801">
    <property type="entry name" value="Esterase-like"/>
</dbReference>
<dbReference type="OrthoDB" id="9784036at2"/>
<accession>A0A4R5UE93</accession>
<name>A0A4R5UE93_9GAMM</name>
<feature type="signal peptide" evidence="9">
    <location>
        <begin position="1"/>
        <end position="34"/>
    </location>
</feature>
<evidence type="ECO:0000256" key="3">
    <source>
        <dbReference type="ARBA" id="ARBA00005874"/>
    </source>
</evidence>
<keyword evidence="9" id="KW-0732">Signal</keyword>
<evidence type="ECO:0000256" key="4">
    <source>
        <dbReference type="ARBA" id="ARBA00012820"/>
    </source>
</evidence>
<keyword evidence="6 10" id="KW-0378">Hydrolase</keyword>
<dbReference type="InterPro" id="IPR029058">
    <property type="entry name" value="AB_hydrolase_fold"/>
</dbReference>
<dbReference type="GO" id="GO:0004144">
    <property type="term" value="F:diacylglycerol O-acyltransferase activity"/>
    <property type="evidence" value="ECO:0007669"/>
    <property type="project" value="UniProtKB-EC"/>
</dbReference>
<feature type="chain" id="PRO_5020609329" description="Acyl-CoA:diacylglycerol acyltransferase" evidence="9">
    <location>
        <begin position="35"/>
        <end position="345"/>
    </location>
</feature>
<dbReference type="GO" id="GO:0050348">
    <property type="term" value="F:trehalose O-mycolyltransferase activity"/>
    <property type="evidence" value="ECO:0007669"/>
    <property type="project" value="UniProtKB-EC"/>
</dbReference>
<comment type="catalytic activity">
    <reaction evidence="8">
        <text>an acyl-CoA + a 1,2-diacyl-sn-glycerol = a triacyl-sn-glycerol + CoA</text>
        <dbReference type="Rhea" id="RHEA:10868"/>
        <dbReference type="ChEBI" id="CHEBI:17815"/>
        <dbReference type="ChEBI" id="CHEBI:57287"/>
        <dbReference type="ChEBI" id="CHEBI:58342"/>
        <dbReference type="ChEBI" id="CHEBI:64615"/>
        <dbReference type="EC" id="2.3.1.20"/>
    </reaction>
</comment>
<dbReference type="InterPro" id="IPR052558">
    <property type="entry name" value="Siderophore_Hydrolase_D"/>
</dbReference>
<evidence type="ECO:0000256" key="7">
    <source>
        <dbReference type="ARBA" id="ARBA00032572"/>
    </source>
</evidence>
<comment type="caution">
    <text evidence="10">The sequence shown here is derived from an EMBL/GenBank/DDBJ whole genome shotgun (WGS) entry which is preliminary data.</text>
</comment>
<gene>
    <name evidence="10" type="ORF">E2F49_06335</name>
</gene>
<dbReference type="AlphaFoldDB" id="A0A4R5UE93"/>
<evidence type="ECO:0000256" key="1">
    <source>
        <dbReference type="ARBA" id="ARBA00000697"/>
    </source>
</evidence>
<dbReference type="EMBL" id="SMTG01000002">
    <property type="protein sequence ID" value="TDK33615.1"/>
    <property type="molecule type" value="Genomic_DNA"/>
</dbReference>
<keyword evidence="11" id="KW-1185">Reference proteome</keyword>
<evidence type="ECO:0000256" key="5">
    <source>
        <dbReference type="ARBA" id="ARBA00013244"/>
    </source>
</evidence>
<dbReference type="PANTHER" id="PTHR40841">
    <property type="entry name" value="SIDEROPHORE TRIACETYLFUSARININE C ESTERASE"/>
    <property type="match status" value="1"/>
</dbReference>
<comment type="similarity">
    <text evidence="3">Belongs to the mycobacterial A85 antigen family.</text>
</comment>
<dbReference type="RefSeq" id="WP_133393043.1">
    <property type="nucleotide sequence ID" value="NZ_SMTG01000002.1"/>
</dbReference>
<dbReference type="PROSITE" id="PS51318">
    <property type="entry name" value="TAT"/>
    <property type="match status" value="1"/>
</dbReference>
<sequence length="345" mass="37442">MNVRRSNPHRRVRLGSLAAAAGLLLALQAVPSTAAAQQRNPTQAITDTVADHASRHYAFERFDVHSADGQRTWRVHVAAPRGTAPAEGWPAFWMLDGNAALVEFDDALLAELAAQPVPHALVFVGYPNDLRIDSEARTRDYTPFAGERPVRSGGTITGGGGADALLEVIERQIRPEIARRVATDPNRQTLWGHSLAGLFALHTLYTRSGAFDTYAAGSPSLWWGDGALLGAPEQRFITHNAGHPARVLIGLGEGERTRDVGHRDLNDPRVQVHLRRIEAAPPDSAEKLAQRLAAVDGLQVEYREFPALTHGPMFRASLMWALHAITGVADHSDTPSHADGVDPNR</sequence>
<evidence type="ECO:0000256" key="8">
    <source>
        <dbReference type="ARBA" id="ARBA00048109"/>
    </source>
</evidence>
<dbReference type="Pfam" id="PF00756">
    <property type="entry name" value="Esterase"/>
    <property type="match status" value="1"/>
</dbReference>
<dbReference type="Proteomes" id="UP000295543">
    <property type="component" value="Unassembled WGS sequence"/>
</dbReference>
<dbReference type="InterPro" id="IPR006311">
    <property type="entry name" value="TAT_signal"/>
</dbReference>
<evidence type="ECO:0000313" key="11">
    <source>
        <dbReference type="Proteomes" id="UP000295543"/>
    </source>
</evidence>
<evidence type="ECO:0000256" key="9">
    <source>
        <dbReference type="SAM" id="SignalP"/>
    </source>
</evidence>